<evidence type="ECO:0000256" key="2">
    <source>
        <dbReference type="SAM" id="SignalP"/>
    </source>
</evidence>
<dbReference type="AlphaFoldDB" id="A0A9N9EIZ3"/>
<comment type="caution">
    <text evidence="3">The sequence shown here is derived from an EMBL/GenBank/DDBJ whole genome shotgun (WGS) entry which is preliminary data.</text>
</comment>
<gene>
    <name evidence="3" type="ORF">DERYTH_LOCUS11520</name>
</gene>
<proteinExistence type="predicted"/>
<sequence>MTSIFVALCFIKTISGSEKCVYGNAVYRTNSNKEKFRKLTYKGFITQESLITELEKNSIALIIGRYVFKDTEYLKPYQFPPPMTIEITPDDLLYLSSLLLFFASIISNTHFSNNEFGKKSFMLSKKLYNGITGYKNIETKMIVSYTNQNSQYNTLKDNLKKTVLAVIGRLKIGTKKMLHIIATDIEWNYVSNKQTSDNLNKAKAKAQGDINDYLESIEEKYTKLNSSSSRKRQHSNLPPTSLSKAQKTNP</sequence>
<accession>A0A9N9EIZ3</accession>
<feature type="compositionally biased region" description="Polar residues" evidence="1">
    <location>
        <begin position="235"/>
        <end position="250"/>
    </location>
</feature>
<feature type="region of interest" description="Disordered" evidence="1">
    <location>
        <begin position="224"/>
        <end position="250"/>
    </location>
</feature>
<protein>
    <submittedName>
        <fullName evidence="3">1471_t:CDS:1</fullName>
    </submittedName>
</protein>
<feature type="chain" id="PRO_5040450298" evidence="2">
    <location>
        <begin position="17"/>
        <end position="250"/>
    </location>
</feature>
<evidence type="ECO:0000256" key="1">
    <source>
        <dbReference type="SAM" id="MobiDB-lite"/>
    </source>
</evidence>
<keyword evidence="4" id="KW-1185">Reference proteome</keyword>
<reference evidence="3" key="1">
    <citation type="submission" date="2021-06" db="EMBL/GenBank/DDBJ databases">
        <authorList>
            <person name="Kallberg Y."/>
            <person name="Tangrot J."/>
            <person name="Rosling A."/>
        </authorList>
    </citation>
    <scope>NUCLEOTIDE SEQUENCE</scope>
    <source>
        <strain evidence="3">MA453B</strain>
    </source>
</reference>
<keyword evidence="2" id="KW-0732">Signal</keyword>
<name>A0A9N9EIZ3_9GLOM</name>
<dbReference type="Proteomes" id="UP000789405">
    <property type="component" value="Unassembled WGS sequence"/>
</dbReference>
<evidence type="ECO:0000313" key="3">
    <source>
        <dbReference type="EMBL" id="CAG8676097.1"/>
    </source>
</evidence>
<evidence type="ECO:0000313" key="4">
    <source>
        <dbReference type="Proteomes" id="UP000789405"/>
    </source>
</evidence>
<feature type="signal peptide" evidence="2">
    <location>
        <begin position="1"/>
        <end position="16"/>
    </location>
</feature>
<dbReference type="EMBL" id="CAJVPY010007162">
    <property type="protein sequence ID" value="CAG8676097.1"/>
    <property type="molecule type" value="Genomic_DNA"/>
</dbReference>
<organism evidence="3 4">
    <name type="scientific">Dentiscutata erythropus</name>
    <dbReference type="NCBI Taxonomy" id="1348616"/>
    <lineage>
        <taxon>Eukaryota</taxon>
        <taxon>Fungi</taxon>
        <taxon>Fungi incertae sedis</taxon>
        <taxon>Mucoromycota</taxon>
        <taxon>Glomeromycotina</taxon>
        <taxon>Glomeromycetes</taxon>
        <taxon>Diversisporales</taxon>
        <taxon>Gigasporaceae</taxon>
        <taxon>Dentiscutata</taxon>
    </lineage>
</organism>
<dbReference type="OrthoDB" id="2402625at2759"/>